<evidence type="ECO:0000313" key="1">
    <source>
        <dbReference type="EMBL" id="KAH9755685.1"/>
    </source>
</evidence>
<name>A0ACB8KMQ6_CITSI</name>
<evidence type="ECO:0000313" key="2">
    <source>
        <dbReference type="Proteomes" id="UP000829398"/>
    </source>
</evidence>
<accession>A0ACB8KMQ6</accession>
<organism evidence="1 2">
    <name type="scientific">Citrus sinensis</name>
    <name type="common">Sweet orange</name>
    <name type="synonym">Citrus aurantium var. sinensis</name>
    <dbReference type="NCBI Taxonomy" id="2711"/>
    <lineage>
        <taxon>Eukaryota</taxon>
        <taxon>Viridiplantae</taxon>
        <taxon>Streptophyta</taxon>
        <taxon>Embryophyta</taxon>
        <taxon>Tracheophyta</taxon>
        <taxon>Spermatophyta</taxon>
        <taxon>Magnoliopsida</taxon>
        <taxon>eudicotyledons</taxon>
        <taxon>Gunneridae</taxon>
        <taxon>Pentapetalae</taxon>
        <taxon>rosids</taxon>
        <taxon>malvids</taxon>
        <taxon>Sapindales</taxon>
        <taxon>Rutaceae</taxon>
        <taxon>Aurantioideae</taxon>
        <taxon>Citrus</taxon>
    </lineage>
</organism>
<comment type="caution">
    <text evidence="1">The sequence shown here is derived from an EMBL/GenBank/DDBJ whole genome shotgun (WGS) entry which is preliminary data.</text>
</comment>
<reference evidence="2" key="1">
    <citation type="journal article" date="2023" name="Hortic. Res.">
        <title>A chromosome-level phased genome enabling allele-level studies in sweet orange: a case study on citrus Huanglongbing tolerance.</title>
        <authorList>
            <person name="Wu B."/>
            <person name="Yu Q."/>
            <person name="Deng Z."/>
            <person name="Duan Y."/>
            <person name="Luo F."/>
            <person name="Gmitter F. Jr."/>
        </authorList>
    </citation>
    <scope>NUCLEOTIDE SEQUENCE [LARGE SCALE GENOMIC DNA]</scope>
    <source>
        <strain evidence="2">cv. Valencia</strain>
    </source>
</reference>
<gene>
    <name evidence="1" type="ORF">KPL71_015861</name>
</gene>
<dbReference type="Proteomes" id="UP000829398">
    <property type="component" value="Chromosome 5"/>
</dbReference>
<protein>
    <submittedName>
        <fullName evidence="1">E3 ubiquitin-protein ligase APD2</fullName>
    </submittedName>
</protein>
<sequence>MFRPVVLSPPTGHPQRWHKNWARLLTPLTIWIFSVSLRYGYYGDRRIVLGPGSSRLMKASSLFVRQVEVRADSEKGFLLYGFSEKPQLTHETNWTVSNFLMVGSYSRKGISLWLNKGSGIRMRWETRASKLNQTQLVIIKGEREFQTLLPKFTSSSDPPALTDPIDGKNAEYDVEEDDMYYFGVTNKNPRSITMTMNVNVTSKIYDLTKAKNMCSSSNGSCRLKLLFPNSQYVILTTPGNGDLDGWHVEVSFAARLIIYIAILGFITLIIFLVSKYLGACDGNSDNTDSTAAREVTETDPLVPEKPVQCTYGTTNNDEDDDAGSSSTSSEDLYDAKLCVICYDDQRNCFFVPCGHCATCYDCGQRIMKDDSKVCPICRRLIHKLLNVLQGYLLLGLSYKVMEA</sequence>
<dbReference type="EMBL" id="CM039174">
    <property type="protein sequence ID" value="KAH9755685.1"/>
    <property type="molecule type" value="Genomic_DNA"/>
</dbReference>
<proteinExistence type="predicted"/>
<keyword evidence="2" id="KW-1185">Reference proteome</keyword>